<dbReference type="SUPFAM" id="SSF50475">
    <property type="entry name" value="FMN-binding split barrel"/>
    <property type="match status" value="1"/>
</dbReference>
<organism evidence="1 2">
    <name type="scientific">Mycolicibacter acidiphilus</name>
    <dbReference type="NCBI Taxonomy" id="2835306"/>
    <lineage>
        <taxon>Bacteria</taxon>
        <taxon>Bacillati</taxon>
        <taxon>Actinomycetota</taxon>
        <taxon>Actinomycetes</taxon>
        <taxon>Mycobacteriales</taxon>
        <taxon>Mycobacteriaceae</taxon>
        <taxon>Mycolicibacter</taxon>
    </lineage>
</organism>
<evidence type="ECO:0000313" key="1">
    <source>
        <dbReference type="EMBL" id="MBS9532823.1"/>
    </source>
</evidence>
<evidence type="ECO:0000313" key="2">
    <source>
        <dbReference type="Proteomes" id="UP001519535"/>
    </source>
</evidence>
<dbReference type="EMBL" id="JAHCLR010000005">
    <property type="protein sequence ID" value="MBS9532823.1"/>
    <property type="molecule type" value="Genomic_DNA"/>
</dbReference>
<dbReference type="Proteomes" id="UP001519535">
    <property type="component" value="Unassembled WGS sequence"/>
</dbReference>
<reference evidence="1 2" key="1">
    <citation type="submission" date="2021-05" db="EMBL/GenBank/DDBJ databases">
        <title>Mycobacterium acidophilum sp. nov., an extremely acid-tolerant member of the genus Mycobacterium.</title>
        <authorList>
            <person name="Xia J."/>
        </authorList>
    </citation>
    <scope>NUCLEOTIDE SEQUENCE [LARGE SCALE GENOMIC DNA]</scope>
    <source>
        <strain evidence="1 2">M1</strain>
    </source>
</reference>
<keyword evidence="2" id="KW-1185">Reference proteome</keyword>
<sequence>MTSNVDFAQLAEKLAGRDYAYLITVMESGHPNPVPVMPVLKGDTIHVTAIGGRKSRANLARSKDVTVLWPPVTPGEYTVICDGVAQVTDPGTPGDDALASLTFVPSRAVLIRVATPASPGETPCYSDCMDLKLTPQQA</sequence>
<name>A0ABS5RGW1_9MYCO</name>
<proteinExistence type="predicted"/>
<dbReference type="Gene3D" id="2.30.110.10">
    <property type="entry name" value="Electron Transport, Fmn-binding Protein, Chain A"/>
    <property type="match status" value="1"/>
</dbReference>
<dbReference type="InterPro" id="IPR012349">
    <property type="entry name" value="Split_barrel_FMN-bd"/>
</dbReference>
<dbReference type="RefSeq" id="WP_214091712.1">
    <property type="nucleotide sequence ID" value="NZ_JAHCLR010000005.1"/>
</dbReference>
<gene>
    <name evidence="1" type="ORF">KIH27_04375</name>
</gene>
<comment type="caution">
    <text evidence="1">The sequence shown here is derived from an EMBL/GenBank/DDBJ whole genome shotgun (WGS) entry which is preliminary data.</text>
</comment>
<protein>
    <recommendedName>
        <fullName evidence="3">Pyridoxamine 5'-phosphate oxidase putative domain-containing protein</fullName>
    </recommendedName>
</protein>
<accession>A0ABS5RGW1</accession>
<evidence type="ECO:0008006" key="3">
    <source>
        <dbReference type="Google" id="ProtNLM"/>
    </source>
</evidence>